<dbReference type="EMBL" id="CP031395">
    <property type="protein sequence ID" value="QBK04367.1"/>
    <property type="molecule type" value="Genomic_DNA"/>
</dbReference>
<dbReference type="AlphaFoldDB" id="A0A4P6UJV7"/>
<dbReference type="KEGG" id="hgr:DW355_05835"/>
<dbReference type="InterPro" id="IPR018550">
    <property type="entry name" value="Lipid-A_deacylase-rel"/>
</dbReference>
<evidence type="ECO:0000313" key="2">
    <source>
        <dbReference type="EMBL" id="QBK04367.1"/>
    </source>
</evidence>
<keyword evidence="2" id="KW-0378">Hydrolase</keyword>
<proteinExistence type="predicted"/>
<evidence type="ECO:0000256" key="1">
    <source>
        <dbReference type="SAM" id="MobiDB-lite"/>
    </source>
</evidence>
<evidence type="ECO:0000313" key="3">
    <source>
        <dbReference type="Proteomes" id="UP000292939"/>
    </source>
</evidence>
<dbReference type="Proteomes" id="UP000292939">
    <property type="component" value="Chromosome"/>
</dbReference>
<feature type="region of interest" description="Disordered" evidence="1">
    <location>
        <begin position="1"/>
        <end position="20"/>
    </location>
</feature>
<accession>A0A4P6UJV7</accession>
<dbReference type="Pfam" id="PF09411">
    <property type="entry name" value="PagL"/>
    <property type="match status" value="1"/>
</dbReference>
<dbReference type="Gene3D" id="2.40.160.20">
    <property type="match status" value="1"/>
</dbReference>
<organism evidence="2 3">
    <name type="scientific">Hylemonella gracilis</name>
    <dbReference type="NCBI Taxonomy" id="80880"/>
    <lineage>
        <taxon>Bacteria</taxon>
        <taxon>Pseudomonadati</taxon>
        <taxon>Pseudomonadota</taxon>
        <taxon>Betaproteobacteria</taxon>
        <taxon>Burkholderiales</taxon>
        <taxon>Comamonadaceae</taxon>
        <taxon>Hylemonella</taxon>
    </lineage>
</organism>
<reference evidence="2 3" key="1">
    <citation type="submission" date="2018-07" db="EMBL/GenBank/DDBJ databases">
        <title>Exploring interactions and the metabolic potential of the ultra-small soil bacteria Hylemonella gracilis.</title>
        <authorList>
            <person name="Tyc O."/>
            <person name="Kulkarni P."/>
            <person name="Gawehns F."/>
            <person name="Hundscheid M."/>
            <person name="Zweers H."/>
            <person name="Garbeva P."/>
        </authorList>
    </citation>
    <scope>NUCLEOTIDE SEQUENCE [LARGE SCALE GENOMIC DNA]</scope>
    <source>
        <strain evidence="2 3">NS1</strain>
    </source>
</reference>
<dbReference type="GO" id="GO:0016787">
    <property type="term" value="F:hydrolase activity"/>
    <property type="evidence" value="ECO:0007669"/>
    <property type="project" value="UniProtKB-KW"/>
</dbReference>
<gene>
    <name evidence="2" type="ORF">DW355_05835</name>
</gene>
<feature type="compositionally biased region" description="Basic residues" evidence="1">
    <location>
        <begin position="1"/>
        <end position="12"/>
    </location>
</feature>
<name>A0A4P6UJV7_9BURK</name>
<protein>
    <submittedName>
        <fullName evidence="2">Acyloxyacyl hydrolase</fullName>
    </submittedName>
</protein>
<sequence>MPRPSKHRRRNKAIATGRRPNLNKMPPRWIHLLLLLSWLLIPAMADAQAYNPMFGDKQNQFALYAAGSTGEGDLSRMGSTLQIQEDLGLVELQYAQPSTFFRLPARSSIHVSQIIGLDKTQAVFGLMQEFLLVPNFEHFYAGLGLGIYIKERKIDGRVDSAFTFGEKLFLGYRFDNDFGLELYWRHFSNGDITPVNAAYNFVGLGLVKNF</sequence>